<accession>A0A367LJS1</accession>
<name>A0A367LJS1_9HYPO</name>
<feature type="region of interest" description="Disordered" evidence="2">
    <location>
        <begin position="331"/>
        <end position="379"/>
    </location>
</feature>
<reference evidence="4 5" key="1">
    <citation type="journal article" date="2015" name="BMC Genomics">
        <title>Insights from the genome of Ophiocordyceps polyrhachis-furcata to pathogenicity and host specificity in insect fungi.</title>
        <authorList>
            <person name="Wichadakul D."/>
            <person name="Kobmoo N."/>
            <person name="Ingsriswang S."/>
            <person name="Tangphatsornruang S."/>
            <person name="Chantasingh D."/>
            <person name="Luangsa-ard J.J."/>
            <person name="Eurwilaichitr L."/>
        </authorList>
    </citation>
    <scope>NUCLEOTIDE SEQUENCE [LARGE SCALE GENOMIC DNA]</scope>
    <source>
        <strain evidence="4 5">BCC 54312</strain>
    </source>
</reference>
<feature type="compositionally biased region" description="Acidic residues" evidence="2">
    <location>
        <begin position="235"/>
        <end position="246"/>
    </location>
</feature>
<protein>
    <recommendedName>
        <fullName evidence="3">C2H2-type domain-containing protein</fullName>
    </recommendedName>
</protein>
<keyword evidence="1" id="KW-0862">Zinc</keyword>
<dbReference type="Proteomes" id="UP000253664">
    <property type="component" value="Unassembled WGS sequence"/>
</dbReference>
<keyword evidence="1" id="KW-0863">Zinc-finger</keyword>
<feature type="compositionally biased region" description="Basic and acidic residues" evidence="2">
    <location>
        <begin position="492"/>
        <end position="507"/>
    </location>
</feature>
<feature type="compositionally biased region" description="Low complexity" evidence="2">
    <location>
        <begin position="206"/>
        <end position="217"/>
    </location>
</feature>
<proteinExistence type="predicted"/>
<feature type="non-terminal residue" evidence="4">
    <location>
        <position position="1"/>
    </location>
</feature>
<feature type="compositionally biased region" description="Low complexity" evidence="2">
    <location>
        <begin position="340"/>
        <end position="357"/>
    </location>
</feature>
<keyword evidence="1" id="KW-0479">Metal-binding</keyword>
<dbReference type="STRING" id="1330021.A0A367LJS1"/>
<keyword evidence="5" id="KW-1185">Reference proteome</keyword>
<dbReference type="PROSITE" id="PS00028">
    <property type="entry name" value="ZINC_FINGER_C2H2_1"/>
    <property type="match status" value="1"/>
</dbReference>
<evidence type="ECO:0000259" key="3">
    <source>
        <dbReference type="PROSITE" id="PS50157"/>
    </source>
</evidence>
<evidence type="ECO:0000313" key="5">
    <source>
        <dbReference type="Proteomes" id="UP000253664"/>
    </source>
</evidence>
<feature type="compositionally biased region" description="Basic and acidic residues" evidence="2">
    <location>
        <begin position="258"/>
        <end position="273"/>
    </location>
</feature>
<feature type="region of interest" description="Disordered" evidence="2">
    <location>
        <begin position="171"/>
        <end position="191"/>
    </location>
</feature>
<feature type="compositionally biased region" description="Polar residues" evidence="2">
    <location>
        <begin position="478"/>
        <end position="490"/>
    </location>
</feature>
<feature type="compositionally biased region" description="Polar residues" evidence="2">
    <location>
        <begin position="80"/>
        <end position="91"/>
    </location>
</feature>
<evidence type="ECO:0000256" key="1">
    <source>
        <dbReference type="PROSITE-ProRule" id="PRU00042"/>
    </source>
</evidence>
<organism evidence="4 5">
    <name type="scientific">Ophiocordyceps polyrhachis-furcata BCC 54312</name>
    <dbReference type="NCBI Taxonomy" id="1330021"/>
    <lineage>
        <taxon>Eukaryota</taxon>
        <taxon>Fungi</taxon>
        <taxon>Dikarya</taxon>
        <taxon>Ascomycota</taxon>
        <taxon>Pezizomycotina</taxon>
        <taxon>Sordariomycetes</taxon>
        <taxon>Hypocreomycetidae</taxon>
        <taxon>Hypocreales</taxon>
        <taxon>Ophiocordycipitaceae</taxon>
        <taxon>Ophiocordyceps</taxon>
    </lineage>
</organism>
<dbReference type="OrthoDB" id="2152896at2759"/>
<feature type="domain" description="C2H2-type" evidence="3">
    <location>
        <begin position="276"/>
        <end position="303"/>
    </location>
</feature>
<dbReference type="PROSITE" id="PS50157">
    <property type="entry name" value="ZINC_FINGER_C2H2_2"/>
    <property type="match status" value="1"/>
</dbReference>
<evidence type="ECO:0000256" key="2">
    <source>
        <dbReference type="SAM" id="MobiDB-lite"/>
    </source>
</evidence>
<feature type="region of interest" description="Disordered" evidence="2">
    <location>
        <begin position="55"/>
        <end position="91"/>
    </location>
</feature>
<feature type="region of interest" description="Disordered" evidence="2">
    <location>
        <begin position="478"/>
        <end position="535"/>
    </location>
</feature>
<dbReference type="EMBL" id="LKCN02000003">
    <property type="protein sequence ID" value="RCI14685.1"/>
    <property type="molecule type" value="Genomic_DNA"/>
</dbReference>
<sequence>LPVHCLCCFCFVQHPSFGSSKQNKKRKKEETLRIHPNYFVPALQRHKRSRYLTEVPPPPSLGLPDNRNIGGAVDSLGHTGDTTGAPSSPLLSRQLTRPDVLVPKLLFVAFARDSLALAISSSQRSGKPELKSSPAISAMLQHSSRPLTHQRPCLSNSPVARQSHARINSSLVINTSHRITRRKSVTNPGPSVAALTAALPIAARRTTASKATRAGSLPSPPPSLPSVNNNKESAIDDDPIDLSGDDDQAKAQNPRVRRASDEQGKDGKKSSSRIEVRCEKCGKGYKHSSCLTKHLWEHTPEWSYTSKLLISKHQQVQLLEAASVLLAMNGKENQAPTPPDSASEPDSASPATSSPSELGDRQSSADTTPPPTIEGTWFGGSSYRDGDLSPCHSSLKPSYASRSLFDGLFRRSSREPSSSGASRCGQEDPDLVAAVELLSCSFRSKDGTTATATAIEAPPVPPLPARYLNQATSLTTAGFFNSFPSRQPESFTRGELRRDSVDVKMEDSGDDDDFDMRSRSRSDDDDDGVFGRMEE</sequence>
<dbReference type="GO" id="GO:0008270">
    <property type="term" value="F:zinc ion binding"/>
    <property type="evidence" value="ECO:0007669"/>
    <property type="project" value="UniProtKB-KW"/>
</dbReference>
<comment type="caution">
    <text evidence="4">The sequence shown here is derived from an EMBL/GenBank/DDBJ whole genome shotgun (WGS) entry which is preliminary data.</text>
</comment>
<dbReference type="AlphaFoldDB" id="A0A367LJS1"/>
<dbReference type="InterPro" id="IPR013087">
    <property type="entry name" value="Znf_C2H2_type"/>
</dbReference>
<evidence type="ECO:0000313" key="4">
    <source>
        <dbReference type="EMBL" id="RCI14685.1"/>
    </source>
</evidence>
<feature type="region of interest" description="Disordered" evidence="2">
    <location>
        <begin position="206"/>
        <end position="273"/>
    </location>
</feature>
<gene>
    <name evidence="4" type="ORF">L249_6439</name>
</gene>